<keyword evidence="3" id="KW-1185">Reference proteome</keyword>
<dbReference type="AlphaFoldDB" id="A0A5D5AQ07"/>
<evidence type="ECO:0000256" key="1">
    <source>
        <dbReference type="SAM" id="Phobius"/>
    </source>
</evidence>
<keyword evidence="1" id="KW-0812">Transmembrane</keyword>
<feature type="transmembrane region" description="Helical" evidence="1">
    <location>
        <begin position="40"/>
        <end position="58"/>
    </location>
</feature>
<dbReference type="RefSeq" id="WP_149080517.1">
    <property type="nucleotide sequence ID" value="NZ_VTAW01000004.1"/>
</dbReference>
<sequence>MSRSVARRIRDRFDPGRVVVAVLVVAALSLPGLEVSSTDVVRTVVAVAVIAPLFGYLVERSGVDIDLGLLVIALGVVVGWGGYGHLQDGVGWLGWLLLALGGWLCLEGLDRFVRDDRTDDAGGGRIDDVRATSDETDDLPRAELAKLNECNCRLAETPRDADRPLSADEIRSRANLTPAEFDRLREIHGESGPIDRLGTGYRLDEREMGLTGILRTIGRRLLRPVRVLRPGRRA</sequence>
<gene>
    <name evidence="2" type="ORF">FYC77_05595</name>
</gene>
<feature type="transmembrane region" description="Helical" evidence="1">
    <location>
        <begin position="65"/>
        <end position="83"/>
    </location>
</feature>
<evidence type="ECO:0000313" key="3">
    <source>
        <dbReference type="Proteomes" id="UP000324104"/>
    </source>
</evidence>
<dbReference type="EMBL" id="VTAW01000004">
    <property type="protein sequence ID" value="TYT63114.1"/>
    <property type="molecule type" value="Genomic_DNA"/>
</dbReference>
<protein>
    <submittedName>
        <fullName evidence="2">Uncharacterized protein</fullName>
    </submittedName>
</protein>
<feature type="transmembrane region" description="Helical" evidence="1">
    <location>
        <begin position="89"/>
        <end position="106"/>
    </location>
</feature>
<keyword evidence="1" id="KW-0472">Membrane</keyword>
<name>A0A5D5AQ07_9EURY</name>
<accession>A0A5D5AQ07</accession>
<feature type="transmembrane region" description="Helical" evidence="1">
    <location>
        <begin position="16"/>
        <end position="34"/>
    </location>
</feature>
<reference evidence="2 3" key="1">
    <citation type="submission" date="2019-08" db="EMBL/GenBank/DDBJ databases">
        <title>Archaea genome.</title>
        <authorList>
            <person name="Kajale S."/>
            <person name="Shouche Y."/>
            <person name="Deshpande N."/>
            <person name="Sharma A."/>
        </authorList>
    </citation>
    <scope>NUCLEOTIDE SEQUENCE [LARGE SCALE GENOMIC DNA]</scope>
    <source>
        <strain evidence="2 3">ESP3B_9</strain>
    </source>
</reference>
<keyword evidence="1" id="KW-1133">Transmembrane helix</keyword>
<evidence type="ECO:0000313" key="2">
    <source>
        <dbReference type="EMBL" id="TYT63114.1"/>
    </source>
</evidence>
<dbReference type="Proteomes" id="UP000324104">
    <property type="component" value="Unassembled WGS sequence"/>
</dbReference>
<comment type="caution">
    <text evidence="2">The sequence shown here is derived from an EMBL/GenBank/DDBJ whole genome shotgun (WGS) entry which is preliminary data.</text>
</comment>
<organism evidence="2 3">
    <name type="scientific">Natrialba swarupiae</name>
    <dbReference type="NCBI Taxonomy" id="2448032"/>
    <lineage>
        <taxon>Archaea</taxon>
        <taxon>Methanobacteriati</taxon>
        <taxon>Methanobacteriota</taxon>
        <taxon>Stenosarchaea group</taxon>
        <taxon>Halobacteria</taxon>
        <taxon>Halobacteriales</taxon>
        <taxon>Natrialbaceae</taxon>
        <taxon>Natrialba</taxon>
    </lineage>
</organism>
<proteinExistence type="predicted"/>